<evidence type="ECO:0000256" key="7">
    <source>
        <dbReference type="ARBA" id="ARBA00022741"/>
    </source>
</evidence>
<keyword evidence="3 17" id="KW-0813">Transport</keyword>
<dbReference type="InterPro" id="IPR023214">
    <property type="entry name" value="HAD_sf"/>
</dbReference>
<dbReference type="AlphaFoldDB" id="A0AAV8T2Z0"/>
<keyword evidence="6" id="KW-0479">Metal-binding</keyword>
<evidence type="ECO:0000256" key="10">
    <source>
        <dbReference type="ARBA" id="ARBA00022842"/>
    </source>
</evidence>
<dbReference type="Gene3D" id="1.20.1110.10">
    <property type="entry name" value="Calcium-transporting ATPase, transmembrane domain"/>
    <property type="match status" value="1"/>
</dbReference>
<keyword evidence="7 17" id="KW-0547">Nucleotide-binding</keyword>
<evidence type="ECO:0000256" key="11">
    <source>
        <dbReference type="ARBA" id="ARBA00022860"/>
    </source>
</evidence>
<keyword evidence="22" id="KW-1185">Reference proteome</keyword>
<dbReference type="Pfam" id="PF00122">
    <property type="entry name" value="E1-E2_ATPase"/>
    <property type="match status" value="1"/>
</dbReference>
<dbReference type="SUPFAM" id="SSF56784">
    <property type="entry name" value="HAD-like"/>
    <property type="match status" value="1"/>
</dbReference>
<dbReference type="Proteomes" id="UP001159364">
    <property type="component" value="Linkage Group LG07"/>
</dbReference>
<feature type="transmembrane region" description="Helical" evidence="17">
    <location>
        <begin position="889"/>
        <end position="908"/>
    </location>
</feature>
<feature type="transmembrane region" description="Helical" evidence="17">
    <location>
        <begin position="141"/>
        <end position="162"/>
    </location>
</feature>
<accession>A0AAV8T2Z0</accession>
<dbReference type="GO" id="GO:0005886">
    <property type="term" value="C:plasma membrane"/>
    <property type="evidence" value="ECO:0007669"/>
    <property type="project" value="TreeGrafter"/>
</dbReference>
<evidence type="ECO:0000256" key="15">
    <source>
        <dbReference type="ARBA" id="ARBA00023136"/>
    </source>
</evidence>
<keyword evidence="8 17" id="KW-0106">Calcium</keyword>
<dbReference type="Gene3D" id="3.40.50.1000">
    <property type="entry name" value="HAD superfamily/HAD-like"/>
    <property type="match status" value="1"/>
</dbReference>
<evidence type="ECO:0000256" key="6">
    <source>
        <dbReference type="ARBA" id="ARBA00022723"/>
    </source>
</evidence>
<dbReference type="PRINTS" id="PR00119">
    <property type="entry name" value="CATATPASE"/>
</dbReference>
<keyword evidence="5 17" id="KW-0812">Transmembrane</keyword>
<feature type="domain" description="P-type ATPase A" evidence="18">
    <location>
        <begin position="176"/>
        <end position="274"/>
    </location>
</feature>
<evidence type="ECO:0000256" key="5">
    <source>
        <dbReference type="ARBA" id="ARBA00022692"/>
    </source>
</evidence>
<dbReference type="EC" id="7.2.2.10" evidence="17"/>
<comment type="similarity">
    <text evidence="2 17">Belongs to the cation transport ATPase (P-type) (TC 3.A.3) family. Type IIB subfamily.</text>
</comment>
<dbReference type="PANTHER" id="PTHR24093">
    <property type="entry name" value="CATION TRANSPORTING ATPASE"/>
    <property type="match status" value="1"/>
</dbReference>
<dbReference type="NCBIfam" id="TIGR01494">
    <property type="entry name" value="ATPase_P-type"/>
    <property type="match status" value="2"/>
</dbReference>
<comment type="caution">
    <text evidence="17">Lacks conserved residue(s) required for the propagation of feature annotation.</text>
</comment>
<dbReference type="Pfam" id="PF00690">
    <property type="entry name" value="Cation_ATPase_N"/>
    <property type="match status" value="1"/>
</dbReference>
<feature type="transmembrane region" description="Helical" evidence="17">
    <location>
        <begin position="851"/>
        <end position="869"/>
    </location>
</feature>
<feature type="domain" description="Cation-transporting P-type ATPase C-terminal" evidence="19">
    <location>
        <begin position="769"/>
        <end position="936"/>
    </location>
</feature>
<evidence type="ECO:0000259" key="20">
    <source>
        <dbReference type="Pfam" id="PF00690"/>
    </source>
</evidence>
<gene>
    <name evidence="21" type="ORF">K2173_017873</name>
</gene>
<feature type="transmembrane region" description="Helical" evidence="17">
    <location>
        <begin position="100"/>
        <end position="129"/>
    </location>
</feature>
<dbReference type="PRINTS" id="PR00120">
    <property type="entry name" value="HATPASE"/>
</dbReference>
<dbReference type="SUPFAM" id="SSF81653">
    <property type="entry name" value="Calcium ATPase, transduction domain A"/>
    <property type="match status" value="1"/>
</dbReference>
<comment type="catalytic activity">
    <reaction evidence="16 17">
        <text>Ca(2+)(in) + ATP + H2O = Ca(2+)(out) + ADP + phosphate + H(+)</text>
        <dbReference type="Rhea" id="RHEA:18105"/>
        <dbReference type="ChEBI" id="CHEBI:15377"/>
        <dbReference type="ChEBI" id="CHEBI:15378"/>
        <dbReference type="ChEBI" id="CHEBI:29108"/>
        <dbReference type="ChEBI" id="CHEBI:30616"/>
        <dbReference type="ChEBI" id="CHEBI:43474"/>
        <dbReference type="ChEBI" id="CHEBI:456216"/>
        <dbReference type="EC" id="7.2.2.10"/>
    </reaction>
</comment>
<dbReference type="SUPFAM" id="SSF81660">
    <property type="entry name" value="Metal cation-transporting ATPase, ATP-binding domain N"/>
    <property type="match status" value="1"/>
</dbReference>
<evidence type="ECO:0000256" key="16">
    <source>
        <dbReference type="ARBA" id="ARBA00048694"/>
    </source>
</evidence>
<sequence length="938" mass="102742">MATNLSPPSLSLANAVLDVHGNAAEDENQVPPFNINPKTLADMVNAKSLESLNRGGGVVQLTAALQGDLSNGISGYEGDLLKRKLYFGCNNYNRLPTKNFIFFVLETLKSMTSIVLLVCALIFLGFGMYEHGIKRGCFDGITNIVAVLFVVVVSATSSFSFSKRLQKLSDERNVFKVLVVRGGRHIEVPAFEVVVGDVVSLQVGDQLPADGLLFKGFCLTVEEFTVTGDSNTVEVTFEGNPFLLSGSKVIGGYGSMLVTSVGMNTGWGSMMSAMSREQDDHTPLQVQFHGIASRIGKVGLVVAMIVFLVLFFNSGETKLFDMFKKIAIFINSAIAVVELAIPEGLTLAVTLTLSNFVQQMKKENVMTRKLSACERMGEVSIICTNKTGTLTVSEMKVVEFWLGKESILDDDDGSVKGKALELLNEGAILNTSSFVRGLISDPEFCSCPTEKQIIAWAVSAKCVRISEIKRNCEVIRAEAFGSEKKRSGVLIRKRKEKEIHTHWKGAPELILAMCSHFYDRNGGVKFMTVEERKQLEDIISCMGKRGLRCIAFAHKRVAEDNGQVCSNLQESELTLLGFLGLDNQCREGVREAVKVCEAAGVKVIMVTGDHVHTAIAVATQCGILNPQEDRYDRAVVDGAEFRSYSEREIMEKINGIKVIARSSPHDRRLLVKSMKQRHSPMALVGHGVLDASALHEADVGIAKGITGSEVTKESSDMIILDDNFLSVVNVLRRGRSVYNNIGKFIQFQLTVNVAAFVLNFIAAVSFGQVPLSAIQLLWVNVIVDTLGALGLAREPPSDDLMLTGPPVNQSELSMVSTRMWTNLAVQISYQVFVLLTLLIKGTQVFGFTENVTNTIVFNTFVLCQVFNLVNVRLMDKQKKFEGLKKSKMFLVLSIITILVQVVMVEVINKVAGTEKLDWKQWITSMSLAAGSCIVGLVV</sequence>
<keyword evidence="13 17" id="KW-1133">Transmembrane helix</keyword>
<dbReference type="SUPFAM" id="SSF81665">
    <property type="entry name" value="Calcium ATPase, transmembrane domain M"/>
    <property type="match status" value="1"/>
</dbReference>
<evidence type="ECO:0000259" key="18">
    <source>
        <dbReference type="Pfam" id="PF00122"/>
    </source>
</evidence>
<evidence type="ECO:0000259" key="19">
    <source>
        <dbReference type="Pfam" id="PF00689"/>
    </source>
</evidence>
<protein>
    <recommendedName>
        <fullName evidence="17">Calcium-transporting ATPase</fullName>
        <ecNumber evidence="17">7.2.2.10</ecNumber>
    </recommendedName>
</protein>
<comment type="subcellular location">
    <subcellularLocation>
        <location evidence="1 17">Membrane</location>
        <topology evidence="1 17">Multi-pass membrane protein</topology>
    </subcellularLocation>
</comment>
<dbReference type="InterPro" id="IPR004014">
    <property type="entry name" value="ATPase_P-typ_cation-transptr_N"/>
</dbReference>
<dbReference type="InterPro" id="IPR059000">
    <property type="entry name" value="ATPase_P-type_domA"/>
</dbReference>
<feature type="transmembrane region" description="Helical" evidence="17">
    <location>
        <begin position="326"/>
        <end position="353"/>
    </location>
</feature>
<feature type="transmembrane region" description="Helical" evidence="17">
    <location>
        <begin position="819"/>
        <end position="839"/>
    </location>
</feature>
<evidence type="ECO:0000256" key="17">
    <source>
        <dbReference type="RuleBase" id="RU361146"/>
    </source>
</evidence>
<organism evidence="21 22">
    <name type="scientific">Erythroxylum novogranatense</name>
    <dbReference type="NCBI Taxonomy" id="1862640"/>
    <lineage>
        <taxon>Eukaryota</taxon>
        <taxon>Viridiplantae</taxon>
        <taxon>Streptophyta</taxon>
        <taxon>Embryophyta</taxon>
        <taxon>Tracheophyta</taxon>
        <taxon>Spermatophyta</taxon>
        <taxon>Magnoliopsida</taxon>
        <taxon>eudicotyledons</taxon>
        <taxon>Gunneridae</taxon>
        <taxon>Pentapetalae</taxon>
        <taxon>rosids</taxon>
        <taxon>fabids</taxon>
        <taxon>Malpighiales</taxon>
        <taxon>Erythroxylaceae</taxon>
        <taxon>Erythroxylum</taxon>
    </lineage>
</organism>
<keyword evidence="10" id="KW-0460">Magnesium</keyword>
<evidence type="ECO:0000313" key="21">
    <source>
        <dbReference type="EMBL" id="KAJ8760744.1"/>
    </source>
</evidence>
<feature type="transmembrane region" description="Helical" evidence="17">
    <location>
        <begin position="749"/>
        <end position="767"/>
    </location>
</feature>
<feature type="domain" description="Cation-transporting P-type ATPase N-terminal" evidence="20">
    <location>
        <begin position="57"/>
        <end position="122"/>
    </location>
</feature>
<dbReference type="Pfam" id="PF00689">
    <property type="entry name" value="Cation_ATPase_C"/>
    <property type="match status" value="1"/>
</dbReference>
<dbReference type="GO" id="GO:0016887">
    <property type="term" value="F:ATP hydrolysis activity"/>
    <property type="evidence" value="ECO:0007669"/>
    <property type="project" value="InterPro"/>
</dbReference>
<keyword evidence="12" id="KW-1278">Translocase</keyword>
<evidence type="ECO:0000256" key="3">
    <source>
        <dbReference type="ARBA" id="ARBA00022448"/>
    </source>
</evidence>
<dbReference type="InterPro" id="IPR023298">
    <property type="entry name" value="ATPase_P-typ_TM_dom_sf"/>
</dbReference>
<evidence type="ECO:0000256" key="14">
    <source>
        <dbReference type="ARBA" id="ARBA00023065"/>
    </source>
</evidence>
<evidence type="ECO:0000256" key="1">
    <source>
        <dbReference type="ARBA" id="ARBA00004141"/>
    </source>
</evidence>
<comment type="function">
    <text evidence="17">Catalyzes the hydrolysis of ATP coupled with the transport of calcium.</text>
</comment>
<dbReference type="InterPro" id="IPR023299">
    <property type="entry name" value="ATPase_P-typ_cyto_dom_N"/>
</dbReference>
<keyword evidence="9 17" id="KW-0067">ATP-binding</keyword>
<evidence type="ECO:0000256" key="9">
    <source>
        <dbReference type="ARBA" id="ARBA00022840"/>
    </source>
</evidence>
<dbReference type="GO" id="GO:0046872">
    <property type="term" value="F:metal ion binding"/>
    <property type="evidence" value="ECO:0007669"/>
    <property type="project" value="UniProtKB-KW"/>
</dbReference>
<keyword evidence="14 17" id="KW-0406">Ion transport</keyword>
<dbReference type="InterPro" id="IPR001757">
    <property type="entry name" value="P_typ_ATPase"/>
</dbReference>
<dbReference type="InterPro" id="IPR036412">
    <property type="entry name" value="HAD-like_sf"/>
</dbReference>
<proteinExistence type="inferred from homology"/>
<dbReference type="Gene3D" id="3.40.1110.10">
    <property type="entry name" value="Calcium-transporting ATPase, cytoplasmic domain N"/>
    <property type="match status" value="1"/>
</dbReference>
<feature type="transmembrane region" description="Helical" evidence="17">
    <location>
        <begin position="295"/>
        <end position="314"/>
    </location>
</feature>
<evidence type="ECO:0000313" key="22">
    <source>
        <dbReference type="Proteomes" id="UP001159364"/>
    </source>
</evidence>
<evidence type="ECO:0000256" key="2">
    <source>
        <dbReference type="ARBA" id="ARBA00006124"/>
    </source>
</evidence>
<evidence type="ECO:0000256" key="4">
    <source>
        <dbReference type="ARBA" id="ARBA00022568"/>
    </source>
</evidence>
<dbReference type="EMBL" id="JAIWQS010000007">
    <property type="protein sequence ID" value="KAJ8760744.1"/>
    <property type="molecule type" value="Genomic_DNA"/>
</dbReference>
<dbReference type="FunFam" id="1.20.1110.10:FF:000039">
    <property type="entry name" value="Calcium-transporting ATPase"/>
    <property type="match status" value="1"/>
</dbReference>
<evidence type="ECO:0000256" key="12">
    <source>
        <dbReference type="ARBA" id="ARBA00022967"/>
    </source>
</evidence>
<dbReference type="Gene3D" id="2.70.150.10">
    <property type="entry name" value="Calcium-transporting ATPase, cytoplasmic transduction domain A"/>
    <property type="match status" value="1"/>
</dbReference>
<reference evidence="21 22" key="1">
    <citation type="submission" date="2021-09" db="EMBL/GenBank/DDBJ databases">
        <title>Genomic insights and catalytic innovation underlie evolution of tropane alkaloids biosynthesis.</title>
        <authorList>
            <person name="Wang Y.-J."/>
            <person name="Tian T."/>
            <person name="Huang J.-P."/>
            <person name="Huang S.-X."/>
        </authorList>
    </citation>
    <scope>NUCLEOTIDE SEQUENCE [LARGE SCALE GENOMIC DNA]</scope>
    <source>
        <strain evidence="21">KIB-2018</strain>
        <tissue evidence="21">Leaf</tissue>
    </source>
</reference>
<keyword evidence="15 17" id="KW-0472">Membrane</keyword>
<dbReference type="GO" id="GO:0005388">
    <property type="term" value="F:P-type calcium transporter activity"/>
    <property type="evidence" value="ECO:0007669"/>
    <property type="project" value="UniProtKB-EC"/>
</dbReference>
<name>A0AAV8T2Z0_9ROSI</name>
<evidence type="ECO:0000256" key="8">
    <source>
        <dbReference type="ARBA" id="ARBA00022837"/>
    </source>
</evidence>
<dbReference type="InterPro" id="IPR006068">
    <property type="entry name" value="ATPase_P-typ_cation-transptr_C"/>
</dbReference>
<keyword evidence="4 17" id="KW-0109">Calcium transport</keyword>
<dbReference type="NCBIfam" id="TIGR01517">
    <property type="entry name" value="ATPase-IIB_Ca"/>
    <property type="match status" value="1"/>
</dbReference>
<dbReference type="InterPro" id="IPR006408">
    <property type="entry name" value="P-type_ATPase_IIB"/>
</dbReference>
<comment type="caution">
    <text evidence="21">The sequence shown here is derived from an EMBL/GenBank/DDBJ whole genome shotgun (WGS) entry which is preliminary data.</text>
</comment>
<dbReference type="GO" id="GO:0005524">
    <property type="term" value="F:ATP binding"/>
    <property type="evidence" value="ECO:0007669"/>
    <property type="project" value="UniProtKB-KW"/>
</dbReference>
<dbReference type="GO" id="GO:0005516">
    <property type="term" value="F:calmodulin binding"/>
    <property type="evidence" value="ECO:0007669"/>
    <property type="project" value="UniProtKB-KW"/>
</dbReference>
<dbReference type="PANTHER" id="PTHR24093:SF509">
    <property type="entry name" value="CALCIUM-TRANSPORTING ATPASE"/>
    <property type="match status" value="1"/>
</dbReference>
<evidence type="ECO:0000256" key="13">
    <source>
        <dbReference type="ARBA" id="ARBA00022989"/>
    </source>
</evidence>
<dbReference type="Pfam" id="PF13246">
    <property type="entry name" value="Cation_ATPase"/>
    <property type="match status" value="1"/>
</dbReference>
<dbReference type="InterPro" id="IPR008250">
    <property type="entry name" value="ATPase_P-typ_transduc_dom_A_sf"/>
</dbReference>
<keyword evidence="11" id="KW-0112">Calmodulin-binding</keyword>